<accession>A0AAQ3KEI1</accession>
<dbReference type="AlphaFoldDB" id="A0AAQ3KEI1"/>
<evidence type="ECO:0000256" key="1">
    <source>
        <dbReference type="SAM" id="MobiDB-lite"/>
    </source>
</evidence>
<evidence type="ECO:0000313" key="5">
    <source>
        <dbReference type="Proteomes" id="UP001327560"/>
    </source>
</evidence>
<dbReference type="Pfam" id="PF14309">
    <property type="entry name" value="DUF4378"/>
    <property type="match status" value="1"/>
</dbReference>
<dbReference type="InterPro" id="IPR032795">
    <property type="entry name" value="DUF3741-assoc"/>
</dbReference>
<dbReference type="Pfam" id="PF14383">
    <property type="entry name" value="VARLMGL"/>
    <property type="match status" value="1"/>
</dbReference>
<feature type="domain" description="DUF3741" evidence="3">
    <location>
        <begin position="91"/>
        <end position="105"/>
    </location>
</feature>
<evidence type="ECO:0000313" key="4">
    <source>
        <dbReference type="EMBL" id="WOL05885.1"/>
    </source>
</evidence>
<dbReference type="InterPro" id="IPR025486">
    <property type="entry name" value="DUF4378"/>
</dbReference>
<proteinExistence type="predicted"/>
<name>A0AAQ3KEI1_9LILI</name>
<feature type="region of interest" description="Disordered" evidence="1">
    <location>
        <begin position="451"/>
        <end position="517"/>
    </location>
</feature>
<dbReference type="PANTHER" id="PTHR40836">
    <property type="entry name" value="RB1-INDUCIBLE COILED-COIL PROTEIN"/>
    <property type="match status" value="1"/>
</dbReference>
<feature type="compositionally biased region" description="Basic and acidic residues" evidence="1">
    <location>
        <begin position="496"/>
        <end position="505"/>
    </location>
</feature>
<dbReference type="Proteomes" id="UP001327560">
    <property type="component" value="Chromosome 4"/>
</dbReference>
<evidence type="ECO:0008006" key="6">
    <source>
        <dbReference type="Google" id="ProtNLM"/>
    </source>
</evidence>
<evidence type="ECO:0000259" key="2">
    <source>
        <dbReference type="Pfam" id="PF14309"/>
    </source>
</evidence>
<feature type="compositionally biased region" description="Basic and acidic residues" evidence="1">
    <location>
        <begin position="463"/>
        <end position="488"/>
    </location>
</feature>
<dbReference type="PANTHER" id="PTHR40836:SF4">
    <property type="entry name" value="RB1-INDUCIBLE COILED-COIL PROTEIN"/>
    <property type="match status" value="1"/>
</dbReference>
<dbReference type="EMBL" id="CP136893">
    <property type="protein sequence ID" value="WOL05885.1"/>
    <property type="molecule type" value="Genomic_DNA"/>
</dbReference>
<feature type="domain" description="DUF4378" evidence="2">
    <location>
        <begin position="711"/>
        <end position="877"/>
    </location>
</feature>
<protein>
    <recommendedName>
        <fullName evidence="6">DUF4378 domain-containing protein</fullName>
    </recommendedName>
</protein>
<gene>
    <name evidence="4" type="ORF">Cni_G14616</name>
</gene>
<organism evidence="4 5">
    <name type="scientific">Canna indica</name>
    <name type="common">Indian-shot</name>
    <dbReference type="NCBI Taxonomy" id="4628"/>
    <lineage>
        <taxon>Eukaryota</taxon>
        <taxon>Viridiplantae</taxon>
        <taxon>Streptophyta</taxon>
        <taxon>Embryophyta</taxon>
        <taxon>Tracheophyta</taxon>
        <taxon>Spermatophyta</taxon>
        <taxon>Magnoliopsida</taxon>
        <taxon>Liliopsida</taxon>
        <taxon>Zingiberales</taxon>
        <taxon>Cannaceae</taxon>
        <taxon>Canna</taxon>
    </lineage>
</organism>
<sequence>MVGIFQLFDFSQASSSRKLLALNRHNNGFEAPRNSLDFPMEAYRSFQVVHEDTRYSHHYSEKKDIHQHGVDTKKIIDDERLHSTKDQYNRPSVVARLMGMDVLPSEFKPMLNAKDLKDEQTPLIKASFISRPVKHSHSELFSHHIEEDFDQQTRMFEMSRPQPRQHPQEELLQKFKMEFEAWQASKVWERSVNLELGNELRSQRYVSTLPQDNLNKEKMSRYVDQKKNSLTTKTMEPDYPASSIRPQRYQEQDDDFRYKAIVSRLGKDDQRKDYFRSNMTNTCFAPKSDSEKNMPSSPRRIVILKPGYEINGNIDDSCLSSPVMSEKQNNMNFFLQQVKERLIKEIQGKRRLETTTRWPECEAFATERLAEPIQISHKTAGKVREVVPRDNKITVLRSKSGRTNRNEVQFSGMSSPEFVNKATSKSLSDRMKNVMKDESYIRLPLISRGKSAREKSVSSLSNKEADRLSSMHHFAKDGKKVSNWERKKALNGSKSFRHDPRHESNSESDSPRNLMRSYSAPAYGTKFGKLLLEDKNALATAHIDGNHEAFEDNLMGARKMKKDSFNIKSRVSSLRQNLTLKGKLFGRRIQLMDESAEDELSFMKAAETTPSVIMNLGFTQDNSTEVPPSPASVCSSSHDEICRPYYPSPVSPLEAHFHEDHPFLPPSEELNYNLPGTILSYELDYNRSKEPTREIKAAEDELPDLEYNAKTYVRDILVTSGLFERNHFDHALWEWDTPRKPISMLVFEEVEEKYQNNGRLERSTSLPSNNAEIDVSHRTLFDLLNEALQRVVQNSKPGSPFKKWFPAPKRLPHGNELLETLWHQIQLYIKLPEDDACPIDSMVAKDLGTPWSGMLNEDIDTVCLEIEFLIVEDLVDELVCNL</sequence>
<keyword evidence="5" id="KW-1185">Reference proteome</keyword>
<evidence type="ECO:0000259" key="3">
    <source>
        <dbReference type="Pfam" id="PF14383"/>
    </source>
</evidence>
<reference evidence="4 5" key="1">
    <citation type="submission" date="2023-10" db="EMBL/GenBank/DDBJ databases">
        <title>Chromosome-scale genome assembly provides insights into flower coloration mechanisms of Canna indica.</title>
        <authorList>
            <person name="Li C."/>
        </authorList>
    </citation>
    <scope>NUCLEOTIDE SEQUENCE [LARGE SCALE GENOMIC DNA]</scope>
    <source>
        <tissue evidence="4">Flower</tissue>
    </source>
</reference>